<dbReference type="CDD" id="cd02966">
    <property type="entry name" value="TlpA_like_family"/>
    <property type="match status" value="1"/>
</dbReference>
<dbReference type="InterPro" id="IPR050553">
    <property type="entry name" value="Thioredoxin_ResA/DsbE_sf"/>
</dbReference>
<feature type="compositionally biased region" description="Polar residues" evidence="1">
    <location>
        <begin position="56"/>
        <end position="65"/>
    </location>
</feature>
<dbReference type="Gene3D" id="3.40.30.10">
    <property type="entry name" value="Glutaredoxin"/>
    <property type="match status" value="1"/>
</dbReference>
<dbReference type="EMBL" id="CP042914">
    <property type="protein sequence ID" value="QEG41599.1"/>
    <property type="molecule type" value="Genomic_DNA"/>
</dbReference>
<keyword evidence="2" id="KW-1133">Transmembrane helix</keyword>
<dbReference type="InterPro" id="IPR013740">
    <property type="entry name" value="Redoxin"/>
</dbReference>
<feature type="transmembrane region" description="Helical" evidence="2">
    <location>
        <begin position="12"/>
        <end position="31"/>
    </location>
</feature>
<accession>A0A5B9QUG2</accession>
<evidence type="ECO:0000256" key="1">
    <source>
        <dbReference type="SAM" id="MobiDB-lite"/>
    </source>
</evidence>
<dbReference type="SUPFAM" id="SSF52833">
    <property type="entry name" value="Thioredoxin-like"/>
    <property type="match status" value="1"/>
</dbReference>
<evidence type="ECO:0000256" key="2">
    <source>
        <dbReference type="SAM" id="Phobius"/>
    </source>
</evidence>
<keyword evidence="5" id="KW-1185">Reference proteome</keyword>
<dbReference type="RefSeq" id="WP_162275900.1">
    <property type="nucleotide sequence ID" value="NZ_CP042914.1"/>
</dbReference>
<name>A0A5B9QUG2_9BACT</name>
<evidence type="ECO:0000259" key="3">
    <source>
        <dbReference type="PROSITE" id="PS51352"/>
    </source>
</evidence>
<proteinExistence type="predicted"/>
<feature type="region of interest" description="Disordered" evidence="1">
    <location>
        <begin position="50"/>
        <end position="69"/>
    </location>
</feature>
<dbReference type="AlphaFoldDB" id="A0A5B9QUG2"/>
<dbReference type="PANTHER" id="PTHR42852">
    <property type="entry name" value="THIOL:DISULFIDE INTERCHANGE PROTEIN DSBE"/>
    <property type="match status" value="1"/>
</dbReference>
<protein>
    <submittedName>
        <fullName evidence="4">Thiol-disulfide oxidoreductase ResA</fullName>
    </submittedName>
</protein>
<organism evidence="4 5">
    <name type="scientific">Roseimaritima ulvae</name>
    <dbReference type="NCBI Taxonomy" id="980254"/>
    <lineage>
        <taxon>Bacteria</taxon>
        <taxon>Pseudomonadati</taxon>
        <taxon>Planctomycetota</taxon>
        <taxon>Planctomycetia</taxon>
        <taxon>Pirellulales</taxon>
        <taxon>Pirellulaceae</taxon>
        <taxon>Roseimaritima</taxon>
    </lineage>
</organism>
<feature type="domain" description="Thioredoxin" evidence="3">
    <location>
        <begin position="312"/>
        <end position="454"/>
    </location>
</feature>
<reference evidence="4 5" key="1">
    <citation type="submission" date="2019-08" db="EMBL/GenBank/DDBJ databases">
        <title>Deep-cultivation of Planctomycetes and their phenomic and genomic characterization uncovers novel biology.</title>
        <authorList>
            <person name="Wiegand S."/>
            <person name="Jogler M."/>
            <person name="Boedeker C."/>
            <person name="Pinto D."/>
            <person name="Vollmers J."/>
            <person name="Rivas-Marin E."/>
            <person name="Kohn T."/>
            <person name="Peeters S.H."/>
            <person name="Heuer A."/>
            <person name="Rast P."/>
            <person name="Oberbeckmann S."/>
            <person name="Bunk B."/>
            <person name="Jeske O."/>
            <person name="Meyerdierks A."/>
            <person name="Storesund J.E."/>
            <person name="Kallscheuer N."/>
            <person name="Luecker S."/>
            <person name="Lage O.M."/>
            <person name="Pohl T."/>
            <person name="Merkel B.J."/>
            <person name="Hornburger P."/>
            <person name="Mueller R.-W."/>
            <person name="Bruemmer F."/>
            <person name="Labrenz M."/>
            <person name="Spormann A.M."/>
            <person name="Op den Camp H."/>
            <person name="Overmann J."/>
            <person name="Amann R."/>
            <person name="Jetten M.S.M."/>
            <person name="Mascher T."/>
            <person name="Medema M.H."/>
            <person name="Devos D.P."/>
            <person name="Kaster A.-K."/>
            <person name="Ovreas L."/>
            <person name="Rohde M."/>
            <person name="Galperin M.Y."/>
            <person name="Jogler C."/>
        </authorList>
    </citation>
    <scope>NUCLEOTIDE SEQUENCE [LARGE SCALE GENOMIC DNA]</scope>
    <source>
        <strain evidence="4 5">UC8</strain>
    </source>
</reference>
<keyword evidence="2" id="KW-0472">Membrane</keyword>
<evidence type="ECO:0000313" key="5">
    <source>
        <dbReference type="Proteomes" id="UP000325286"/>
    </source>
</evidence>
<gene>
    <name evidence="4" type="primary">resA_8</name>
    <name evidence="4" type="ORF">UC8_36240</name>
</gene>
<dbReference type="InterPro" id="IPR013766">
    <property type="entry name" value="Thioredoxin_domain"/>
</dbReference>
<evidence type="ECO:0000313" key="4">
    <source>
        <dbReference type="EMBL" id="QEG41599.1"/>
    </source>
</evidence>
<dbReference type="PANTHER" id="PTHR42852:SF13">
    <property type="entry name" value="PROTEIN DIPZ"/>
    <property type="match status" value="1"/>
</dbReference>
<dbReference type="PROSITE" id="PS51352">
    <property type="entry name" value="THIOREDOXIN_2"/>
    <property type="match status" value="1"/>
</dbReference>
<keyword evidence="2" id="KW-0812">Transmembrane</keyword>
<dbReference type="GO" id="GO:0016491">
    <property type="term" value="F:oxidoreductase activity"/>
    <property type="evidence" value="ECO:0007669"/>
    <property type="project" value="InterPro"/>
</dbReference>
<sequence length="457" mass="50992">MLRSLFNHRVLTIAIVGLIVVPLVGYVVLIYPHRTSFELNELKREYSQRRSEVSRVKQSQGNSPELSRAKAEFDAWQDAARERCMQIATTEGTTAEGTTALLLVTRWWPESSEAEEAHAQLLDATDALPMDVLGEVLNNAQVGKHDELETWRPFVARIITRVEREPDHADSAWVLSRASIFVNPDQYSTTSPCKEFVAIGELILNRFSDRIGIQNFCEVVGGQGNAAQWGLDYEPHLRQIIEVNPDRFVRCTAKFSLASIVRAGGIERQAEAEKLFAEFLVEFDGQTEYHAQGVEMGNRKAAQRILAGMRQHGLGKPAIETVGVDLDGQPMALADYRGKVVVLSFWATWCGPCMKAIPHEKELLEYFGNENFAIVGVNGDSQNPGRAHNAVQEHGITWRSFQSKRADGSSIDQDWHVGGWPTFYLLDSDGTIANTWQGMPSPPLMRTAIAELIDADQ</sequence>
<dbReference type="Proteomes" id="UP000325286">
    <property type="component" value="Chromosome"/>
</dbReference>
<dbReference type="KEGG" id="rul:UC8_36240"/>
<dbReference type="InterPro" id="IPR036249">
    <property type="entry name" value="Thioredoxin-like_sf"/>
</dbReference>
<dbReference type="Pfam" id="PF08534">
    <property type="entry name" value="Redoxin"/>
    <property type="match status" value="1"/>
</dbReference>